<protein>
    <submittedName>
        <fullName evidence="1">Uncharacterized protein</fullName>
    </submittedName>
</protein>
<comment type="caution">
    <text evidence="1">The sequence shown here is derived from an EMBL/GenBank/DDBJ whole genome shotgun (WGS) entry which is preliminary data.</text>
</comment>
<keyword evidence="2" id="KW-1185">Reference proteome</keyword>
<organism evidence="1 2">
    <name type="scientific">Cronartium quercuum f. sp. fusiforme G11</name>
    <dbReference type="NCBI Taxonomy" id="708437"/>
    <lineage>
        <taxon>Eukaryota</taxon>
        <taxon>Fungi</taxon>
        <taxon>Dikarya</taxon>
        <taxon>Basidiomycota</taxon>
        <taxon>Pucciniomycotina</taxon>
        <taxon>Pucciniomycetes</taxon>
        <taxon>Pucciniales</taxon>
        <taxon>Coleosporiaceae</taxon>
        <taxon>Cronartium</taxon>
    </lineage>
</organism>
<dbReference type="PANTHER" id="PTHR34587">
    <property type="entry name" value="VWFA DOMAIN-CONTAINING PROTEIN"/>
    <property type="match status" value="1"/>
</dbReference>
<dbReference type="AlphaFoldDB" id="A0A9P6NR85"/>
<name>A0A9P6NR85_9BASI</name>
<dbReference type="Proteomes" id="UP000886653">
    <property type="component" value="Unassembled WGS sequence"/>
</dbReference>
<evidence type="ECO:0000313" key="1">
    <source>
        <dbReference type="EMBL" id="KAG0150539.1"/>
    </source>
</evidence>
<evidence type="ECO:0000313" key="2">
    <source>
        <dbReference type="Proteomes" id="UP000886653"/>
    </source>
</evidence>
<reference evidence="1" key="1">
    <citation type="submission" date="2013-11" db="EMBL/GenBank/DDBJ databases">
        <title>Genome sequence of the fusiform rust pathogen reveals effectors for host alternation and coevolution with pine.</title>
        <authorList>
            <consortium name="DOE Joint Genome Institute"/>
            <person name="Smith K."/>
            <person name="Pendleton A."/>
            <person name="Kubisiak T."/>
            <person name="Anderson C."/>
            <person name="Salamov A."/>
            <person name="Aerts A."/>
            <person name="Riley R."/>
            <person name="Clum A."/>
            <person name="Lindquist E."/>
            <person name="Ence D."/>
            <person name="Campbell M."/>
            <person name="Kronenberg Z."/>
            <person name="Feau N."/>
            <person name="Dhillon B."/>
            <person name="Hamelin R."/>
            <person name="Burleigh J."/>
            <person name="Smith J."/>
            <person name="Yandell M."/>
            <person name="Nelson C."/>
            <person name="Grigoriev I."/>
            <person name="Davis J."/>
        </authorList>
    </citation>
    <scope>NUCLEOTIDE SEQUENCE</scope>
    <source>
        <strain evidence="1">G11</strain>
    </source>
</reference>
<dbReference type="EMBL" id="MU167218">
    <property type="protein sequence ID" value="KAG0150539.1"/>
    <property type="molecule type" value="Genomic_DNA"/>
</dbReference>
<accession>A0A9P6NR85</accession>
<sequence>MFIPGTMRTRKLTRRPAIGFSIKSLHMRLEKREHLHLLLNICILATKPQLIPPPSATLPSPLSLFCLRSNPSHNNTLNMKALGMSTIFLATGFLSQFLNISYSQARLGFQRRHLSEHRHLDLVSRADQKEEKNSNDLQTSLTLDQSALQKGSMQDGKEQGKNFKPSLTSKNNFINFCLSPNGKVGGALIMDGKQTKTKPACNGVVWGMIPSQDKIPACKFHSPKNLETVSANKDLVISINVKNIILGHFTNPATTYFSAPAQLDPETSLILGHLHVVVHKMTSLDSDQILDPLEFKFFKGVDDGVDKDGRVSVTIKDGLDEGFYRIATIMGAANHQPIGTSLAQRGSNDDMIYIVAKKN</sequence>
<dbReference type="OrthoDB" id="2336871at2759"/>
<dbReference type="PANTHER" id="PTHR34587:SF2">
    <property type="entry name" value="G-PROTEIN COUPLED RECEPTORS FAMILY 1 PROFILE DOMAIN-CONTAINING PROTEIN"/>
    <property type="match status" value="1"/>
</dbReference>
<dbReference type="InterPro" id="IPR053216">
    <property type="entry name" value="Appressorial_penetr-assoc"/>
</dbReference>
<proteinExistence type="predicted"/>
<gene>
    <name evidence="1" type="ORF">CROQUDRAFT_87714</name>
</gene>